<reference evidence="2 3" key="1">
    <citation type="submission" date="2024-03" db="EMBL/GenBank/DDBJ databases">
        <title>Novel species of the genus Variovorax.</title>
        <authorList>
            <person name="Liu Q."/>
            <person name="Xin Y.-H."/>
        </authorList>
    </citation>
    <scope>NUCLEOTIDE SEQUENCE [LARGE SCALE GENOMIC DNA]</scope>
    <source>
        <strain evidence="2 3">KACC 18901</strain>
    </source>
</reference>
<keyword evidence="3" id="KW-1185">Reference proteome</keyword>
<dbReference type="Pfam" id="PF09836">
    <property type="entry name" value="DUF2063"/>
    <property type="match status" value="1"/>
</dbReference>
<accession>A0ABU8XIJ3</accession>
<dbReference type="GO" id="GO:0003677">
    <property type="term" value="F:DNA binding"/>
    <property type="evidence" value="ECO:0007669"/>
    <property type="project" value="UniProtKB-KW"/>
</dbReference>
<keyword evidence="2" id="KW-0238">DNA-binding</keyword>
<name>A0ABU8XIJ3_9BURK</name>
<comment type="caution">
    <text evidence="2">The sequence shown here is derived from an EMBL/GenBank/DDBJ whole genome shotgun (WGS) entry which is preliminary data.</text>
</comment>
<evidence type="ECO:0000259" key="1">
    <source>
        <dbReference type="Pfam" id="PF09836"/>
    </source>
</evidence>
<evidence type="ECO:0000313" key="2">
    <source>
        <dbReference type="EMBL" id="MEJ8859705.1"/>
    </source>
</evidence>
<sequence length="251" mass="26647">MKLAAFQSGLAAALLDQDAKLALASQPAFAVYRNTVMKGCLYALEANYPSVARLVGSDWFRAAAAIYVTTRPPRDGRMLNYGADFPDFLAGFEPAGDLPYLPGVARLDQAWTQAHVAADADPIDGAWLAALSPEALGNVRIAPHPAARWQWFADAPIYTIWQRNRSASDNADEIAWLGEGALLTRPQDAVIWREASLADCAFLDACAEGMPLADAAVAAVTAQADADIADLLFGLLRAGALIVAPSTESTS</sequence>
<evidence type="ECO:0000313" key="3">
    <source>
        <dbReference type="Proteomes" id="UP001367030"/>
    </source>
</evidence>
<gene>
    <name evidence="2" type="ORF">WKW79_34455</name>
</gene>
<protein>
    <submittedName>
        <fullName evidence="2">DNA-binding domain-containing protein</fullName>
    </submittedName>
</protein>
<dbReference type="Proteomes" id="UP001367030">
    <property type="component" value="Unassembled WGS sequence"/>
</dbReference>
<feature type="domain" description="Putative DNA-binding" evidence="1">
    <location>
        <begin position="6"/>
        <end position="89"/>
    </location>
</feature>
<dbReference type="EMBL" id="JBBKZS010000034">
    <property type="protein sequence ID" value="MEJ8859705.1"/>
    <property type="molecule type" value="Genomic_DNA"/>
</dbReference>
<organism evidence="2 3">
    <name type="scientific">Variovorax robiniae</name>
    <dbReference type="NCBI Taxonomy" id="1836199"/>
    <lineage>
        <taxon>Bacteria</taxon>
        <taxon>Pseudomonadati</taxon>
        <taxon>Pseudomonadota</taxon>
        <taxon>Betaproteobacteria</taxon>
        <taxon>Burkholderiales</taxon>
        <taxon>Comamonadaceae</taxon>
        <taxon>Variovorax</taxon>
    </lineage>
</organism>
<dbReference type="RefSeq" id="WP_340339739.1">
    <property type="nucleotide sequence ID" value="NZ_JBBKZS010000034.1"/>
</dbReference>
<dbReference type="InterPro" id="IPR018640">
    <property type="entry name" value="DUF2063"/>
</dbReference>
<proteinExistence type="predicted"/>